<dbReference type="SUPFAM" id="SSF47862">
    <property type="entry name" value="Saposin"/>
    <property type="match status" value="1"/>
</dbReference>
<dbReference type="InterPro" id="IPR011001">
    <property type="entry name" value="Saposin-like"/>
</dbReference>
<feature type="signal peptide" evidence="2">
    <location>
        <begin position="1"/>
        <end position="22"/>
    </location>
</feature>
<accession>A0A8S3Z6T2</accession>
<dbReference type="Proteomes" id="UP000678393">
    <property type="component" value="Unassembled WGS sequence"/>
</dbReference>
<gene>
    <name evidence="4" type="ORF">CUNI_LOCUS10762</name>
</gene>
<evidence type="ECO:0000259" key="3">
    <source>
        <dbReference type="PROSITE" id="PS50015"/>
    </source>
</evidence>
<evidence type="ECO:0000256" key="1">
    <source>
        <dbReference type="ARBA" id="ARBA00023157"/>
    </source>
</evidence>
<feature type="domain" description="Saposin B-type" evidence="3">
    <location>
        <begin position="97"/>
        <end position="151"/>
    </location>
</feature>
<protein>
    <recommendedName>
        <fullName evidence="3">Saposin B-type domain-containing protein</fullName>
    </recommendedName>
</protein>
<evidence type="ECO:0000256" key="2">
    <source>
        <dbReference type="SAM" id="SignalP"/>
    </source>
</evidence>
<proteinExistence type="predicted"/>
<dbReference type="AlphaFoldDB" id="A0A8S3Z6T2"/>
<dbReference type="OrthoDB" id="282973at2759"/>
<name>A0A8S3Z6T2_9EUPU</name>
<comment type="caution">
    <text evidence="4">The sequence shown here is derived from an EMBL/GenBank/DDBJ whole genome shotgun (WGS) entry which is preliminary data.</text>
</comment>
<keyword evidence="1" id="KW-1015">Disulfide bond</keyword>
<evidence type="ECO:0000313" key="5">
    <source>
        <dbReference type="Proteomes" id="UP000678393"/>
    </source>
</evidence>
<keyword evidence="2" id="KW-0732">Signal</keyword>
<dbReference type="EMBL" id="CAJHNH020001986">
    <property type="protein sequence ID" value="CAG5125204.1"/>
    <property type="molecule type" value="Genomic_DNA"/>
</dbReference>
<feature type="non-terminal residue" evidence="4">
    <location>
        <position position="151"/>
    </location>
</feature>
<organism evidence="4 5">
    <name type="scientific">Candidula unifasciata</name>
    <dbReference type="NCBI Taxonomy" id="100452"/>
    <lineage>
        <taxon>Eukaryota</taxon>
        <taxon>Metazoa</taxon>
        <taxon>Spiralia</taxon>
        <taxon>Lophotrochozoa</taxon>
        <taxon>Mollusca</taxon>
        <taxon>Gastropoda</taxon>
        <taxon>Heterobranchia</taxon>
        <taxon>Euthyneura</taxon>
        <taxon>Panpulmonata</taxon>
        <taxon>Eupulmonata</taxon>
        <taxon>Stylommatophora</taxon>
        <taxon>Helicina</taxon>
        <taxon>Helicoidea</taxon>
        <taxon>Geomitridae</taxon>
        <taxon>Candidula</taxon>
    </lineage>
</organism>
<sequence>METSALLLIFVGVLASLQSATAAPSKRSEIVDVYHFQSSQDSDAPVVYHKQTRVAKSVNSIIEKVAIFFGTGLTKLKDVTTGTRRVTRDVFSDLSHGSITCGVCTTIVILAQTLLSSNMSDELIMDSAYNLCTSLTIQTPRVCRGIVNEFA</sequence>
<dbReference type="PROSITE" id="PS50015">
    <property type="entry name" value="SAP_B"/>
    <property type="match status" value="1"/>
</dbReference>
<dbReference type="InterPro" id="IPR008139">
    <property type="entry name" value="SaposinB_dom"/>
</dbReference>
<reference evidence="4" key="1">
    <citation type="submission" date="2021-04" db="EMBL/GenBank/DDBJ databases">
        <authorList>
            <consortium name="Molecular Ecology Group"/>
        </authorList>
    </citation>
    <scope>NUCLEOTIDE SEQUENCE</scope>
</reference>
<feature type="chain" id="PRO_5035712787" description="Saposin B-type domain-containing protein" evidence="2">
    <location>
        <begin position="23"/>
        <end position="151"/>
    </location>
</feature>
<keyword evidence="5" id="KW-1185">Reference proteome</keyword>
<evidence type="ECO:0000313" key="4">
    <source>
        <dbReference type="EMBL" id="CAG5125204.1"/>
    </source>
</evidence>